<feature type="domain" description="DUF302" evidence="1">
    <location>
        <begin position="60"/>
        <end position="123"/>
    </location>
</feature>
<name>F9U859_9GAMM</name>
<accession>F9U859</accession>
<dbReference type="InterPro" id="IPR035923">
    <property type="entry name" value="TT1751-like_sf"/>
</dbReference>
<dbReference type="SUPFAM" id="SSF103247">
    <property type="entry name" value="TT1751-like"/>
    <property type="match status" value="1"/>
</dbReference>
<sequence>MSTRYNPSVSFVVLFMLLGGCSMGSLFIHEQRSPYDFDTTVAKVVENAQAEGWIVPKIFDFQKSLVDHRQRDPGRMKVIKICSPELASRMFADDDSKFVSVMAPCSISVYEKADGSTYLAAMDMALMSKLMGGNVGPVLADIAAEDAAILRFASGDP</sequence>
<gene>
    <name evidence="2" type="ORF">ThimaDRAFT_0917</name>
</gene>
<keyword evidence="3" id="KW-1185">Reference proteome</keyword>
<proteinExistence type="predicted"/>
<evidence type="ECO:0000259" key="1">
    <source>
        <dbReference type="Pfam" id="PF03625"/>
    </source>
</evidence>
<dbReference type="RefSeq" id="WP_007191794.1">
    <property type="nucleotide sequence ID" value="NZ_AFWV01000003.1"/>
</dbReference>
<dbReference type="Pfam" id="PF03625">
    <property type="entry name" value="DUF302"/>
    <property type="match status" value="1"/>
</dbReference>
<dbReference type="PROSITE" id="PS51257">
    <property type="entry name" value="PROKAR_LIPOPROTEIN"/>
    <property type="match status" value="1"/>
</dbReference>
<protein>
    <recommendedName>
        <fullName evidence="1">DUF302 domain-containing protein</fullName>
    </recommendedName>
</protein>
<dbReference type="CDD" id="cd14797">
    <property type="entry name" value="DUF302"/>
    <property type="match status" value="1"/>
</dbReference>
<dbReference type="AlphaFoldDB" id="F9U859"/>
<organism evidence="2 3">
    <name type="scientific">Thiocapsa marina 5811</name>
    <dbReference type="NCBI Taxonomy" id="768671"/>
    <lineage>
        <taxon>Bacteria</taxon>
        <taxon>Pseudomonadati</taxon>
        <taxon>Pseudomonadota</taxon>
        <taxon>Gammaproteobacteria</taxon>
        <taxon>Chromatiales</taxon>
        <taxon>Chromatiaceae</taxon>
        <taxon>Thiocapsa</taxon>
    </lineage>
</organism>
<dbReference type="STRING" id="768671.ThimaDRAFT_0917"/>
<evidence type="ECO:0000313" key="2">
    <source>
        <dbReference type="EMBL" id="EGV19471.1"/>
    </source>
</evidence>
<dbReference type="PANTHER" id="PTHR38342:SF1">
    <property type="entry name" value="SLR5037 PROTEIN"/>
    <property type="match status" value="1"/>
</dbReference>
<dbReference type="InterPro" id="IPR005180">
    <property type="entry name" value="DUF302"/>
</dbReference>
<dbReference type="PANTHER" id="PTHR38342">
    <property type="entry name" value="SLR5037 PROTEIN"/>
    <property type="match status" value="1"/>
</dbReference>
<dbReference type="eggNOG" id="COG3439">
    <property type="taxonomic scope" value="Bacteria"/>
</dbReference>
<evidence type="ECO:0000313" key="3">
    <source>
        <dbReference type="Proteomes" id="UP000005459"/>
    </source>
</evidence>
<dbReference type="EMBL" id="AFWV01000003">
    <property type="protein sequence ID" value="EGV19471.1"/>
    <property type="molecule type" value="Genomic_DNA"/>
</dbReference>
<reference evidence="2 3" key="1">
    <citation type="submission" date="2011-06" db="EMBL/GenBank/DDBJ databases">
        <title>The draft genome of Thiocapsa marina 5811.</title>
        <authorList>
            <consortium name="US DOE Joint Genome Institute (JGI-PGF)"/>
            <person name="Lucas S."/>
            <person name="Han J."/>
            <person name="Cheng J.-F."/>
            <person name="Goodwin L."/>
            <person name="Pitluck S."/>
            <person name="Peters L."/>
            <person name="Land M.L."/>
            <person name="Hauser L."/>
            <person name="Vogl K."/>
            <person name="Liu Z."/>
            <person name="Imhoff J."/>
            <person name="Thiel V."/>
            <person name="Frigaard N.-U."/>
            <person name="Bryant D."/>
            <person name="Woyke T.J."/>
        </authorList>
    </citation>
    <scope>NUCLEOTIDE SEQUENCE [LARGE SCALE GENOMIC DNA]</scope>
    <source>
        <strain evidence="2 3">5811</strain>
    </source>
</reference>
<dbReference type="Gene3D" id="3.30.310.70">
    <property type="entry name" value="TT1751-like domain"/>
    <property type="match status" value="1"/>
</dbReference>
<dbReference type="OrthoDB" id="9791067at2"/>
<dbReference type="Proteomes" id="UP000005459">
    <property type="component" value="Unassembled WGS sequence"/>
</dbReference>